<dbReference type="Proteomes" id="UP001482620">
    <property type="component" value="Unassembled WGS sequence"/>
</dbReference>
<name>A0ABV0T0E8_9TELE</name>
<accession>A0ABV0T0E8</accession>
<proteinExistence type="predicted"/>
<dbReference type="EMBL" id="JAHRIQ010013170">
    <property type="protein sequence ID" value="MEQ2225403.1"/>
    <property type="molecule type" value="Genomic_DNA"/>
</dbReference>
<comment type="caution">
    <text evidence="1">The sequence shown here is derived from an EMBL/GenBank/DDBJ whole genome shotgun (WGS) entry which is preliminary data.</text>
</comment>
<keyword evidence="2" id="KW-1185">Reference proteome</keyword>
<gene>
    <name evidence="1" type="ORF">ILYODFUR_017065</name>
</gene>
<evidence type="ECO:0000313" key="1">
    <source>
        <dbReference type="EMBL" id="MEQ2225403.1"/>
    </source>
</evidence>
<protein>
    <submittedName>
        <fullName evidence="1">Uncharacterized protein</fullName>
    </submittedName>
</protein>
<evidence type="ECO:0000313" key="2">
    <source>
        <dbReference type="Proteomes" id="UP001482620"/>
    </source>
</evidence>
<organism evidence="1 2">
    <name type="scientific">Ilyodon furcidens</name>
    <name type="common">goldbreast splitfin</name>
    <dbReference type="NCBI Taxonomy" id="33524"/>
    <lineage>
        <taxon>Eukaryota</taxon>
        <taxon>Metazoa</taxon>
        <taxon>Chordata</taxon>
        <taxon>Craniata</taxon>
        <taxon>Vertebrata</taxon>
        <taxon>Euteleostomi</taxon>
        <taxon>Actinopterygii</taxon>
        <taxon>Neopterygii</taxon>
        <taxon>Teleostei</taxon>
        <taxon>Neoteleostei</taxon>
        <taxon>Acanthomorphata</taxon>
        <taxon>Ovalentaria</taxon>
        <taxon>Atherinomorphae</taxon>
        <taxon>Cyprinodontiformes</taxon>
        <taxon>Goodeidae</taxon>
        <taxon>Ilyodon</taxon>
    </lineage>
</organism>
<sequence>MDPSVSCMTGRGSGFLLGPSQLRGFWEIIFLSTAGLCSGEAETHRKTEAIRQLPLKPVKNWKRMSVKAFRKCMSVFSDFCVCVGTMQTPCQIITRWQRVV</sequence>
<reference evidence="1 2" key="1">
    <citation type="submission" date="2021-06" db="EMBL/GenBank/DDBJ databases">
        <authorList>
            <person name="Palmer J.M."/>
        </authorList>
    </citation>
    <scope>NUCLEOTIDE SEQUENCE [LARGE SCALE GENOMIC DNA]</scope>
    <source>
        <strain evidence="2">if_2019</strain>
        <tissue evidence="1">Muscle</tissue>
    </source>
</reference>